<name>A0A2U1TMW9_9GAMM</name>
<proteinExistence type="inferred from homology"/>
<dbReference type="NCBIfam" id="TIGR03567">
    <property type="entry name" value="FMN_reduc_SsuE"/>
    <property type="match status" value="1"/>
</dbReference>
<dbReference type="PANTHER" id="PTHR43408">
    <property type="entry name" value="FMN REDUCTASE (NADPH)"/>
    <property type="match status" value="1"/>
</dbReference>
<dbReference type="GO" id="GO:0008752">
    <property type="term" value="F:FMN reductase [NAD(P)H] activity"/>
    <property type="evidence" value="ECO:0007669"/>
    <property type="project" value="InterPro"/>
</dbReference>
<dbReference type="SUPFAM" id="SSF52218">
    <property type="entry name" value="Flavoproteins"/>
    <property type="match status" value="1"/>
</dbReference>
<keyword evidence="3" id="KW-0288">FMN</keyword>
<keyword evidence="7" id="KW-1185">Reference proteome</keyword>
<evidence type="ECO:0000256" key="2">
    <source>
        <dbReference type="ARBA" id="ARBA00022630"/>
    </source>
</evidence>
<sequence>MNVITLAGSPRFPSRSSALLTFSQRWLEEKGINVIPWNLFNFNPEDLLYAKFDSPALKVFIDQLAASDGVIISTPVYKASFTGALKTLLDLLPERAFENKVILPLASGGSSNHMLALDYALKPVLNALKAQEILHGVFAEDSQITHYDHTPLLSASLEARLTASLSDFARALDRQAHFSAPSFSRTA</sequence>
<dbReference type="Gene3D" id="3.40.50.360">
    <property type="match status" value="1"/>
</dbReference>
<dbReference type="PANTHER" id="PTHR43408:SF1">
    <property type="entry name" value="FMN REDUCTASE (NADPH)"/>
    <property type="match status" value="1"/>
</dbReference>
<evidence type="ECO:0000256" key="1">
    <source>
        <dbReference type="ARBA" id="ARBA00005990"/>
    </source>
</evidence>
<dbReference type="Pfam" id="PF03358">
    <property type="entry name" value="FMN_red"/>
    <property type="match status" value="1"/>
</dbReference>
<keyword evidence="4" id="KW-0560">Oxidoreductase</keyword>
<dbReference type="InterPro" id="IPR029039">
    <property type="entry name" value="Flavoprotein-like_sf"/>
</dbReference>
<comment type="similarity">
    <text evidence="1">Belongs to the SsuE family.</text>
</comment>
<reference evidence="6 7" key="1">
    <citation type="submission" date="2018-04" db="EMBL/GenBank/DDBJ databases">
        <title>Brenneria corticis sp.nov.</title>
        <authorList>
            <person name="Li Y."/>
        </authorList>
    </citation>
    <scope>NUCLEOTIDE SEQUENCE [LARGE SCALE GENOMIC DNA]</scope>
    <source>
        <strain evidence="6 7">CFCC 11842</strain>
    </source>
</reference>
<protein>
    <submittedName>
        <fullName evidence="6">NADPH-dependent FMN reductase</fullName>
    </submittedName>
</protein>
<evidence type="ECO:0000259" key="5">
    <source>
        <dbReference type="Pfam" id="PF03358"/>
    </source>
</evidence>
<dbReference type="InterPro" id="IPR051814">
    <property type="entry name" value="NAD(P)H-dep_FMN_reductase"/>
</dbReference>
<feature type="domain" description="NADPH-dependent FMN reductase-like" evidence="5">
    <location>
        <begin position="1"/>
        <end position="141"/>
    </location>
</feature>
<dbReference type="GO" id="GO:0046306">
    <property type="term" value="P:alkanesulfonate catabolic process"/>
    <property type="evidence" value="ECO:0007669"/>
    <property type="project" value="InterPro"/>
</dbReference>
<accession>A0A2U1TMW9</accession>
<evidence type="ECO:0000256" key="3">
    <source>
        <dbReference type="ARBA" id="ARBA00022643"/>
    </source>
</evidence>
<evidence type="ECO:0000313" key="7">
    <source>
        <dbReference type="Proteomes" id="UP000296159"/>
    </source>
</evidence>
<evidence type="ECO:0000256" key="4">
    <source>
        <dbReference type="ARBA" id="ARBA00023002"/>
    </source>
</evidence>
<dbReference type="Proteomes" id="UP000296159">
    <property type="component" value="Unassembled WGS sequence"/>
</dbReference>
<evidence type="ECO:0000313" key="6">
    <source>
        <dbReference type="EMBL" id="PWC10770.1"/>
    </source>
</evidence>
<comment type="caution">
    <text evidence="6">The sequence shown here is derived from an EMBL/GenBank/DDBJ whole genome shotgun (WGS) entry which is preliminary data.</text>
</comment>
<organism evidence="6 7">
    <name type="scientific">Brenneria corticis</name>
    <dbReference type="NCBI Taxonomy" id="2173106"/>
    <lineage>
        <taxon>Bacteria</taxon>
        <taxon>Pseudomonadati</taxon>
        <taxon>Pseudomonadota</taxon>
        <taxon>Gammaproteobacteria</taxon>
        <taxon>Enterobacterales</taxon>
        <taxon>Pectobacteriaceae</taxon>
        <taxon>Brenneria</taxon>
    </lineage>
</organism>
<dbReference type="RefSeq" id="WP_136168319.1">
    <property type="nucleotide sequence ID" value="NZ_KZ819096.1"/>
</dbReference>
<dbReference type="InterPro" id="IPR005025">
    <property type="entry name" value="FMN_Rdtase-like_dom"/>
</dbReference>
<dbReference type="EMBL" id="QDKH01000034">
    <property type="protein sequence ID" value="PWC10770.1"/>
    <property type="molecule type" value="Genomic_DNA"/>
</dbReference>
<keyword evidence="2" id="KW-0285">Flavoprotein</keyword>
<gene>
    <name evidence="6" type="ORF">DDT56_20995</name>
</gene>
<dbReference type="AlphaFoldDB" id="A0A2U1TMW9"/>
<dbReference type="InterPro" id="IPR020048">
    <property type="entry name" value="NADPH-dep_FMN_reduc_SsuE"/>
</dbReference>
<dbReference type="NCBIfam" id="NF007859">
    <property type="entry name" value="PRK10569.1"/>
    <property type="match status" value="1"/>
</dbReference>